<accession>A0A166PRJ1</accession>
<dbReference type="STRING" id="436010.A0A166PRJ1"/>
<evidence type="ECO:0000313" key="2">
    <source>
        <dbReference type="Proteomes" id="UP000076532"/>
    </source>
</evidence>
<sequence length="159" mass="17435">MPHMPSWTVWDGVSDARIGFNASYLSPSTLQIARLTENLNLQRAILAHLSFLPCVQFLDNTKVASISSPIASSRLILHLFSHTSHLIINFLDRTPSRMRTAADGRAPRIQMHMSSTIEIQMGPGTFTAHTSGDGNTTTNVYGNHTAHRTANYINCVCAG</sequence>
<protein>
    <submittedName>
        <fullName evidence="1">Uncharacterized protein</fullName>
    </submittedName>
</protein>
<proteinExistence type="predicted"/>
<keyword evidence="2" id="KW-1185">Reference proteome</keyword>
<gene>
    <name evidence="1" type="ORF">FIBSPDRAFT_1040911</name>
</gene>
<organism evidence="1 2">
    <name type="scientific">Athelia psychrophila</name>
    <dbReference type="NCBI Taxonomy" id="1759441"/>
    <lineage>
        <taxon>Eukaryota</taxon>
        <taxon>Fungi</taxon>
        <taxon>Dikarya</taxon>
        <taxon>Basidiomycota</taxon>
        <taxon>Agaricomycotina</taxon>
        <taxon>Agaricomycetes</taxon>
        <taxon>Agaricomycetidae</taxon>
        <taxon>Atheliales</taxon>
        <taxon>Atheliaceae</taxon>
        <taxon>Athelia</taxon>
    </lineage>
</organism>
<dbReference type="OrthoDB" id="683240at2759"/>
<dbReference type="InterPro" id="IPR036188">
    <property type="entry name" value="FAD/NAD-bd_sf"/>
</dbReference>
<evidence type="ECO:0000313" key="1">
    <source>
        <dbReference type="EMBL" id="KZP26372.1"/>
    </source>
</evidence>
<dbReference type="Gene3D" id="3.50.50.60">
    <property type="entry name" value="FAD/NAD(P)-binding domain"/>
    <property type="match status" value="1"/>
</dbReference>
<reference evidence="1 2" key="1">
    <citation type="journal article" date="2016" name="Mol. Biol. Evol.">
        <title>Comparative Genomics of Early-Diverging Mushroom-Forming Fungi Provides Insights into the Origins of Lignocellulose Decay Capabilities.</title>
        <authorList>
            <person name="Nagy L.G."/>
            <person name="Riley R."/>
            <person name="Tritt A."/>
            <person name="Adam C."/>
            <person name="Daum C."/>
            <person name="Floudas D."/>
            <person name="Sun H."/>
            <person name="Yadav J.S."/>
            <person name="Pangilinan J."/>
            <person name="Larsson K.H."/>
            <person name="Matsuura K."/>
            <person name="Barry K."/>
            <person name="Labutti K."/>
            <person name="Kuo R."/>
            <person name="Ohm R.A."/>
            <person name="Bhattacharya S.S."/>
            <person name="Shirouzu T."/>
            <person name="Yoshinaga Y."/>
            <person name="Martin F.M."/>
            <person name="Grigoriev I.V."/>
            <person name="Hibbett D.S."/>
        </authorList>
    </citation>
    <scope>NUCLEOTIDE SEQUENCE [LARGE SCALE GENOMIC DNA]</scope>
    <source>
        <strain evidence="1 2">CBS 109695</strain>
    </source>
</reference>
<dbReference type="AlphaFoldDB" id="A0A166PRJ1"/>
<dbReference type="EMBL" id="KV417515">
    <property type="protein sequence ID" value="KZP26372.1"/>
    <property type="molecule type" value="Genomic_DNA"/>
</dbReference>
<dbReference type="Proteomes" id="UP000076532">
    <property type="component" value="Unassembled WGS sequence"/>
</dbReference>
<name>A0A166PRJ1_9AGAM</name>